<dbReference type="SUPFAM" id="SSF52833">
    <property type="entry name" value="Thioredoxin-like"/>
    <property type="match status" value="1"/>
</dbReference>
<evidence type="ECO:0008006" key="3">
    <source>
        <dbReference type="Google" id="ProtNLM"/>
    </source>
</evidence>
<comment type="caution">
    <text evidence="1">The sequence shown here is derived from an EMBL/GenBank/DDBJ whole genome shotgun (WGS) entry which is preliminary data.</text>
</comment>
<proteinExistence type="predicted"/>
<dbReference type="Proteomes" id="UP001314796">
    <property type="component" value="Unassembled WGS sequence"/>
</dbReference>
<dbReference type="EMBL" id="JAFBEE010000011">
    <property type="protein sequence ID" value="MBM7615358.1"/>
    <property type="molecule type" value="Genomic_DNA"/>
</dbReference>
<reference evidence="1 2" key="1">
    <citation type="submission" date="2021-01" db="EMBL/GenBank/DDBJ databases">
        <title>Genomic Encyclopedia of Type Strains, Phase IV (KMG-IV): sequencing the most valuable type-strain genomes for metagenomic binning, comparative biology and taxonomic classification.</title>
        <authorList>
            <person name="Goeker M."/>
        </authorList>
    </citation>
    <scope>NUCLEOTIDE SEQUENCE [LARGE SCALE GENOMIC DNA]</scope>
    <source>
        <strain evidence="1 2">DSM 25890</strain>
    </source>
</reference>
<keyword evidence="2" id="KW-1185">Reference proteome</keyword>
<sequence>MTYGELLALGCTFEEFIDQDKDLNREKTLEIYRGIEIDDELINRIKEVDRPIKVLAFAEIWCPDCIINVPALQIIKDVNALVDLRILPRDGNEEYLADYKVAGKVKIPTFIVLDENEEKLGVFIETPKVLKEVVVKGNQVEIIVAKRKYRKGEYVVDTIKEMVSMMIRK</sequence>
<protein>
    <recommendedName>
        <fullName evidence="3">Thioredoxin</fullName>
    </recommendedName>
</protein>
<evidence type="ECO:0000313" key="2">
    <source>
        <dbReference type="Proteomes" id="UP001314796"/>
    </source>
</evidence>
<name>A0ABS2NQZ3_9FIRM</name>
<gene>
    <name evidence="1" type="ORF">JOC73_001927</name>
</gene>
<dbReference type="RefSeq" id="WP_204402456.1">
    <property type="nucleotide sequence ID" value="NZ_JAFBEE010000011.1"/>
</dbReference>
<dbReference type="Gene3D" id="3.40.30.10">
    <property type="entry name" value="Glutaredoxin"/>
    <property type="match status" value="1"/>
</dbReference>
<accession>A0ABS2NQZ3</accession>
<dbReference type="InterPro" id="IPR036249">
    <property type="entry name" value="Thioredoxin-like_sf"/>
</dbReference>
<dbReference type="Pfam" id="PF14595">
    <property type="entry name" value="Thioredoxin_9"/>
    <property type="match status" value="1"/>
</dbReference>
<organism evidence="1 2">
    <name type="scientific">Alkaliphilus hydrothermalis</name>
    <dbReference type="NCBI Taxonomy" id="1482730"/>
    <lineage>
        <taxon>Bacteria</taxon>
        <taxon>Bacillati</taxon>
        <taxon>Bacillota</taxon>
        <taxon>Clostridia</taxon>
        <taxon>Peptostreptococcales</taxon>
        <taxon>Natronincolaceae</taxon>
        <taxon>Alkaliphilus</taxon>
    </lineage>
</organism>
<evidence type="ECO:0000313" key="1">
    <source>
        <dbReference type="EMBL" id="MBM7615358.1"/>
    </source>
</evidence>